<organism evidence="2 3">
    <name type="scientific">Atlanticothrix silvestris CENA357</name>
    <dbReference type="NCBI Taxonomy" id="1725252"/>
    <lineage>
        <taxon>Bacteria</taxon>
        <taxon>Bacillati</taxon>
        <taxon>Cyanobacteriota</taxon>
        <taxon>Cyanophyceae</taxon>
        <taxon>Nostocales</taxon>
        <taxon>Nodulariaceae</taxon>
        <taxon>Atlanticothrix</taxon>
        <taxon>Atlanticothrix silvestris</taxon>
    </lineage>
</organism>
<dbReference type="SUPFAM" id="SSF53448">
    <property type="entry name" value="Nucleotide-diphospho-sugar transferases"/>
    <property type="match status" value="1"/>
</dbReference>
<dbReference type="Pfam" id="PF00535">
    <property type="entry name" value="Glycos_transf_2"/>
    <property type="match status" value="1"/>
</dbReference>
<evidence type="ECO:0000259" key="1">
    <source>
        <dbReference type="Pfam" id="PF00535"/>
    </source>
</evidence>
<keyword evidence="3" id="KW-1185">Reference proteome</keyword>
<dbReference type="Proteomes" id="UP000599391">
    <property type="component" value="Unassembled WGS sequence"/>
</dbReference>
<gene>
    <name evidence="2" type="ORF">I8751_03410</name>
</gene>
<dbReference type="PANTHER" id="PTHR43179">
    <property type="entry name" value="RHAMNOSYLTRANSFERASE WBBL"/>
    <property type="match status" value="1"/>
</dbReference>
<dbReference type="PANTHER" id="PTHR43179:SF7">
    <property type="entry name" value="RHAMNOSYLTRANSFERASE WBBL"/>
    <property type="match status" value="1"/>
</dbReference>
<accession>A0A8J7H8P3</accession>
<proteinExistence type="predicted"/>
<evidence type="ECO:0000313" key="2">
    <source>
        <dbReference type="EMBL" id="MBH8551443.1"/>
    </source>
</evidence>
<dbReference type="EMBL" id="JAECZB010000004">
    <property type="protein sequence ID" value="MBH8551443.1"/>
    <property type="molecule type" value="Genomic_DNA"/>
</dbReference>
<name>A0A8J7H8P3_9CYAN</name>
<dbReference type="InterPro" id="IPR029044">
    <property type="entry name" value="Nucleotide-diphossugar_trans"/>
</dbReference>
<comment type="caution">
    <text evidence="2">The sequence shown here is derived from an EMBL/GenBank/DDBJ whole genome shotgun (WGS) entry which is preliminary data.</text>
</comment>
<dbReference type="InterPro" id="IPR001173">
    <property type="entry name" value="Glyco_trans_2-like"/>
</dbReference>
<feature type="domain" description="Glycosyltransferase 2-like" evidence="1">
    <location>
        <begin position="8"/>
        <end position="157"/>
    </location>
</feature>
<protein>
    <submittedName>
        <fullName evidence="2">Glycosyltransferase</fullName>
    </submittedName>
</protein>
<sequence length="330" mass="38355">MSEPQVTVVVVPRERFSYTQFSLEGIYAHTDIPFKLIYIDGNSPRPVKRYLEAQSSAKAFHLIRTENYLSPNQARNLALSYIDTKYVVFIDNDVQVTPGWLNKLVECADETDASVVGPLYLDGVSENLETQNIHMAGGFCEFQEQEGKLDLREQRYFAKNQLPSVKSQLLREPTQLIEFHCVLIRTAIFKQLGDFDEKLMSLAEETDFCLTVRAMGGTIYLEPASTVIYVLPVPLVWYDLPYFWLRWSDAWNKASLNYFQQKWGLAENAKFMTIGYKWANRHRLVPLQQIQDLLLNILPWQFNSQIYLNFRAFVESVLTQLFVKNKHQKI</sequence>
<dbReference type="RefSeq" id="WP_214437749.1">
    <property type="nucleotide sequence ID" value="NZ_JAECZB010000004.1"/>
</dbReference>
<dbReference type="AlphaFoldDB" id="A0A8J7H8P3"/>
<reference evidence="2 3" key="1">
    <citation type="journal article" date="2021" name="Int. J. Syst. Evol. Microbiol.">
        <title>Amazonocrinis nigriterrae gen. nov., sp. nov., Atlanticothrix silvestris gen. nov., sp. nov. and Dendronalium phyllosphericum gen. nov., sp. nov., nostocacean cyanobacteria from Brazilian environments.</title>
        <authorList>
            <person name="Alvarenga D.O."/>
            <person name="Andreote A.P.D."/>
            <person name="Branco L.H.Z."/>
            <person name="Delbaje E."/>
            <person name="Cruz R.B."/>
            <person name="Varani A.M."/>
            <person name="Fiore M.F."/>
        </authorList>
    </citation>
    <scope>NUCLEOTIDE SEQUENCE [LARGE SCALE GENOMIC DNA]</scope>
    <source>
        <strain evidence="2 3">CENA357</strain>
    </source>
</reference>
<evidence type="ECO:0000313" key="3">
    <source>
        <dbReference type="Proteomes" id="UP000599391"/>
    </source>
</evidence>
<dbReference type="Gene3D" id="3.90.550.10">
    <property type="entry name" value="Spore Coat Polysaccharide Biosynthesis Protein SpsA, Chain A"/>
    <property type="match status" value="1"/>
</dbReference>